<accession>A0A3M2SP02</accession>
<feature type="compositionally biased region" description="Basic and acidic residues" evidence="1">
    <location>
        <begin position="12"/>
        <end position="48"/>
    </location>
</feature>
<name>A0A3M2SP02_9HYPO</name>
<dbReference type="AlphaFoldDB" id="A0A3M2SP02"/>
<gene>
    <name evidence="2" type="ORF">CDV36_001088</name>
</gene>
<protein>
    <submittedName>
        <fullName evidence="2">Uncharacterized protein</fullName>
    </submittedName>
</protein>
<dbReference type="EMBL" id="NKUJ01000010">
    <property type="protein sequence ID" value="RMJ19278.1"/>
    <property type="molecule type" value="Genomic_DNA"/>
</dbReference>
<evidence type="ECO:0000313" key="2">
    <source>
        <dbReference type="EMBL" id="RMJ19278.1"/>
    </source>
</evidence>
<keyword evidence="3" id="KW-1185">Reference proteome</keyword>
<evidence type="ECO:0000256" key="1">
    <source>
        <dbReference type="SAM" id="MobiDB-lite"/>
    </source>
</evidence>
<dbReference type="Proteomes" id="UP000277212">
    <property type="component" value="Unassembled WGS sequence"/>
</dbReference>
<comment type="caution">
    <text evidence="2">The sequence shown here is derived from an EMBL/GenBank/DDBJ whole genome shotgun (WGS) entry which is preliminary data.</text>
</comment>
<organism evidence="2 3">
    <name type="scientific">Fusarium kuroshium</name>
    <dbReference type="NCBI Taxonomy" id="2010991"/>
    <lineage>
        <taxon>Eukaryota</taxon>
        <taxon>Fungi</taxon>
        <taxon>Dikarya</taxon>
        <taxon>Ascomycota</taxon>
        <taxon>Pezizomycotina</taxon>
        <taxon>Sordariomycetes</taxon>
        <taxon>Hypocreomycetidae</taxon>
        <taxon>Hypocreales</taxon>
        <taxon>Nectriaceae</taxon>
        <taxon>Fusarium</taxon>
        <taxon>Fusarium solani species complex</taxon>
    </lineage>
</organism>
<evidence type="ECO:0000313" key="3">
    <source>
        <dbReference type="Proteomes" id="UP000277212"/>
    </source>
</evidence>
<reference evidence="2 3" key="1">
    <citation type="submission" date="2017-06" db="EMBL/GenBank/DDBJ databases">
        <title>Comparative genomic analysis of Ambrosia Fusariam Clade fungi.</title>
        <authorList>
            <person name="Stajich J.E."/>
            <person name="Carrillo J."/>
            <person name="Kijimoto T."/>
            <person name="Eskalen A."/>
            <person name="O'Donnell K."/>
            <person name="Kasson M."/>
        </authorList>
    </citation>
    <scope>NUCLEOTIDE SEQUENCE [LARGE SCALE GENOMIC DNA]</scope>
    <source>
        <strain evidence="2">UCR3666</strain>
    </source>
</reference>
<proteinExistence type="predicted"/>
<sequence length="68" mass="8121">MKKKRRSGLLEAHPEGRERNFESRRVRVFSDHHHHQLREGEREPEKQAKKNIKRISFLSLSPAPRSSH</sequence>
<feature type="region of interest" description="Disordered" evidence="1">
    <location>
        <begin position="1"/>
        <end position="68"/>
    </location>
</feature>